<organism evidence="2 3">
    <name type="scientific">Nocardioides albidus</name>
    <dbReference type="NCBI Taxonomy" id="1517589"/>
    <lineage>
        <taxon>Bacteria</taxon>
        <taxon>Bacillati</taxon>
        <taxon>Actinomycetota</taxon>
        <taxon>Actinomycetes</taxon>
        <taxon>Propionibacteriales</taxon>
        <taxon>Nocardioidaceae</taxon>
        <taxon>Nocardioides</taxon>
    </lineage>
</organism>
<evidence type="ECO:0000313" key="2">
    <source>
        <dbReference type="EMBL" id="TNM50225.1"/>
    </source>
</evidence>
<dbReference type="InterPro" id="IPR029063">
    <property type="entry name" value="SAM-dependent_MTases_sf"/>
</dbReference>
<keyword evidence="2" id="KW-0489">Methyltransferase</keyword>
<dbReference type="AlphaFoldDB" id="A0A5C4WRE1"/>
<keyword evidence="2" id="KW-0808">Transferase</keyword>
<evidence type="ECO:0000259" key="1">
    <source>
        <dbReference type="Pfam" id="PF13649"/>
    </source>
</evidence>
<dbReference type="Proteomes" id="UP000313231">
    <property type="component" value="Unassembled WGS sequence"/>
</dbReference>
<dbReference type="OrthoDB" id="3818442at2"/>
<comment type="caution">
    <text evidence="2">The sequence shown here is derived from an EMBL/GenBank/DDBJ whole genome shotgun (WGS) entry which is preliminary data.</text>
</comment>
<accession>A0A5C4WRE1</accession>
<dbReference type="InterPro" id="IPR050508">
    <property type="entry name" value="Methyltransf_Superfamily"/>
</dbReference>
<dbReference type="GO" id="GO:0032259">
    <property type="term" value="P:methylation"/>
    <property type="evidence" value="ECO:0007669"/>
    <property type="project" value="UniProtKB-KW"/>
</dbReference>
<reference evidence="2 3" key="1">
    <citation type="journal article" date="2016" name="Int. J. Syst. Evol. Microbiol.">
        <title>Nocardioides albidus sp. nov., an actinobacterium isolated from garden soil.</title>
        <authorList>
            <person name="Singh H."/>
            <person name="Du J."/>
            <person name="Trinh H."/>
            <person name="Won K."/>
            <person name="Yang J.E."/>
            <person name="Yin C."/>
            <person name="Kook M."/>
            <person name="Yi T.H."/>
        </authorList>
    </citation>
    <scope>NUCLEOTIDE SEQUENCE [LARGE SCALE GENOMIC DNA]</scope>
    <source>
        <strain evidence="2 3">CCTCC AB 2015297</strain>
    </source>
</reference>
<dbReference type="CDD" id="cd02440">
    <property type="entry name" value="AdoMet_MTases"/>
    <property type="match status" value="1"/>
</dbReference>
<name>A0A5C4WRE1_9ACTN</name>
<gene>
    <name evidence="2" type="ORF">FHP29_00740</name>
</gene>
<keyword evidence="3" id="KW-1185">Reference proteome</keyword>
<dbReference type="PANTHER" id="PTHR42912">
    <property type="entry name" value="METHYLTRANSFERASE"/>
    <property type="match status" value="1"/>
</dbReference>
<sequence>MPETYDRCLGGAVFAPYAADIALRAAALRPQRVLELAAGTGVATAELVAALPGAHIMATDLNPPMVAHARTRVPRAAWEVADASDLAYADDSFDVVVCQFGVMFLPDRVAAYRGVRRVLAPGGSFLFNAWDSLETHEVEAAVIEILAELFPADPPQFLRRTPHGYADPDRIRADVEAAGYEQVEVERVALRGRSPSAATLAEGYCLGTPLRFELAERGAPADLVAPLTEGLSRRFGDGPVEFGMSAHVARGRRPIHEA</sequence>
<dbReference type="SUPFAM" id="SSF53335">
    <property type="entry name" value="S-adenosyl-L-methionine-dependent methyltransferases"/>
    <property type="match status" value="1"/>
</dbReference>
<dbReference type="InterPro" id="IPR041698">
    <property type="entry name" value="Methyltransf_25"/>
</dbReference>
<evidence type="ECO:0000313" key="3">
    <source>
        <dbReference type="Proteomes" id="UP000313231"/>
    </source>
</evidence>
<dbReference type="GO" id="GO:0008168">
    <property type="term" value="F:methyltransferase activity"/>
    <property type="evidence" value="ECO:0007669"/>
    <property type="project" value="UniProtKB-KW"/>
</dbReference>
<proteinExistence type="predicted"/>
<protein>
    <submittedName>
        <fullName evidence="2">Class I SAM-dependent methyltransferase</fullName>
    </submittedName>
</protein>
<feature type="domain" description="Methyltransferase" evidence="1">
    <location>
        <begin position="33"/>
        <end position="123"/>
    </location>
</feature>
<dbReference type="Pfam" id="PF13649">
    <property type="entry name" value="Methyltransf_25"/>
    <property type="match status" value="1"/>
</dbReference>
<dbReference type="Gene3D" id="3.40.50.150">
    <property type="entry name" value="Vaccinia Virus protein VP39"/>
    <property type="match status" value="1"/>
</dbReference>
<dbReference type="EMBL" id="VDMP01000010">
    <property type="protein sequence ID" value="TNM50225.1"/>
    <property type="molecule type" value="Genomic_DNA"/>
</dbReference>